<reference evidence="2 3" key="1">
    <citation type="journal article" date="2016" name="Int. J. Syst. Evol. Microbiol.">
        <title>Arsenicitalea aurantiaca gen. nov., sp. nov., a new member of the family Hyphomicrobiaceae, isolated from high-arsenic sediment.</title>
        <authorList>
            <person name="Mu Y."/>
            <person name="Zhou L."/>
            <person name="Zeng X.C."/>
            <person name="Liu L."/>
            <person name="Pan Y."/>
            <person name="Chen X."/>
            <person name="Wang J."/>
            <person name="Li S."/>
            <person name="Li W.J."/>
            <person name="Wang Y."/>
        </authorList>
    </citation>
    <scope>NUCLEOTIDE SEQUENCE [LARGE SCALE GENOMIC DNA]</scope>
    <source>
        <strain evidence="2 3">42-50</strain>
    </source>
</reference>
<evidence type="ECO:0000259" key="1">
    <source>
        <dbReference type="Pfam" id="PF07883"/>
    </source>
</evidence>
<dbReference type="InterPro" id="IPR011051">
    <property type="entry name" value="RmlC_Cupin_sf"/>
</dbReference>
<name>A0A433X2M2_9HYPH</name>
<gene>
    <name evidence="2" type="ORF">EMQ25_17260</name>
</gene>
<sequence>MALRHADSAEVVKLVPGEAEKPHKTAAIVKHHDFEAVRLVVNAGTEIPPHQVEGPITLQCVSGSAVLGLEGKELELRPGQWTYLEGGVRHWVRGVEDSVLLLTIIFKA</sequence>
<dbReference type="InterPro" id="IPR014710">
    <property type="entry name" value="RmlC-like_jellyroll"/>
</dbReference>
<keyword evidence="3" id="KW-1185">Reference proteome</keyword>
<dbReference type="PANTHER" id="PTHR37694:SF1">
    <property type="entry name" value="SLR8022 PROTEIN"/>
    <property type="match status" value="1"/>
</dbReference>
<dbReference type="AlphaFoldDB" id="A0A433X2M2"/>
<dbReference type="Pfam" id="PF07883">
    <property type="entry name" value="Cupin_2"/>
    <property type="match status" value="1"/>
</dbReference>
<dbReference type="InterPro" id="IPR013096">
    <property type="entry name" value="Cupin_2"/>
</dbReference>
<proteinExistence type="predicted"/>
<dbReference type="SUPFAM" id="SSF51182">
    <property type="entry name" value="RmlC-like cupins"/>
    <property type="match status" value="1"/>
</dbReference>
<dbReference type="Gene3D" id="2.60.120.10">
    <property type="entry name" value="Jelly Rolls"/>
    <property type="match status" value="1"/>
</dbReference>
<evidence type="ECO:0000313" key="2">
    <source>
        <dbReference type="EMBL" id="RUT28333.1"/>
    </source>
</evidence>
<dbReference type="EMBL" id="RZNJ01000008">
    <property type="protein sequence ID" value="RUT28333.1"/>
    <property type="molecule type" value="Genomic_DNA"/>
</dbReference>
<dbReference type="Proteomes" id="UP000281547">
    <property type="component" value="Unassembled WGS sequence"/>
</dbReference>
<dbReference type="PANTHER" id="PTHR37694">
    <property type="entry name" value="SLR8022 PROTEIN"/>
    <property type="match status" value="1"/>
</dbReference>
<evidence type="ECO:0000313" key="3">
    <source>
        <dbReference type="Proteomes" id="UP000281547"/>
    </source>
</evidence>
<protein>
    <submittedName>
        <fullName evidence="2">Cupin</fullName>
    </submittedName>
</protein>
<dbReference type="OrthoDB" id="8265259at2"/>
<organism evidence="2 3">
    <name type="scientific">Arsenicitalea aurantiaca</name>
    <dbReference type="NCBI Taxonomy" id="1783274"/>
    <lineage>
        <taxon>Bacteria</taxon>
        <taxon>Pseudomonadati</taxon>
        <taxon>Pseudomonadota</taxon>
        <taxon>Alphaproteobacteria</taxon>
        <taxon>Hyphomicrobiales</taxon>
        <taxon>Devosiaceae</taxon>
        <taxon>Arsenicitalea</taxon>
    </lineage>
</organism>
<accession>A0A433X2M2</accession>
<feature type="domain" description="Cupin type-2" evidence="1">
    <location>
        <begin position="40"/>
        <end position="104"/>
    </location>
</feature>
<comment type="caution">
    <text evidence="2">The sequence shown here is derived from an EMBL/GenBank/DDBJ whole genome shotgun (WGS) entry which is preliminary data.</text>
</comment>
<dbReference type="RefSeq" id="WP_127189858.1">
    <property type="nucleotide sequence ID" value="NZ_RZNJ01000008.1"/>
</dbReference>